<proteinExistence type="predicted"/>
<evidence type="ECO:0000313" key="2">
    <source>
        <dbReference type="Proteomes" id="UP000540556"/>
    </source>
</evidence>
<dbReference type="EMBL" id="JABEQK010000001">
    <property type="protein sequence ID" value="MBB2203729.1"/>
    <property type="molecule type" value="Genomic_DNA"/>
</dbReference>
<organism evidence="1 2">
    <name type="scientific">Gluconacetobacter takamatsuzukensis</name>
    <dbReference type="NCBI Taxonomy" id="1286190"/>
    <lineage>
        <taxon>Bacteria</taxon>
        <taxon>Pseudomonadati</taxon>
        <taxon>Pseudomonadota</taxon>
        <taxon>Alphaproteobacteria</taxon>
        <taxon>Acetobacterales</taxon>
        <taxon>Acetobacteraceae</taxon>
        <taxon>Gluconacetobacter</taxon>
    </lineage>
</organism>
<accession>A0A7W4KB89</accession>
<dbReference type="InterPro" id="IPR018666">
    <property type="entry name" value="DUF2125"/>
</dbReference>
<comment type="caution">
    <text evidence="1">The sequence shown here is derived from an EMBL/GenBank/DDBJ whole genome shotgun (WGS) entry which is preliminary data.</text>
</comment>
<keyword evidence="2" id="KW-1185">Reference proteome</keyword>
<dbReference type="RefSeq" id="WP_182947341.1">
    <property type="nucleotide sequence ID" value="NZ_JABEQK010000001.1"/>
</dbReference>
<dbReference type="AlphaFoldDB" id="A0A7W4KB89"/>
<evidence type="ECO:0000313" key="1">
    <source>
        <dbReference type="EMBL" id="MBB2203729.1"/>
    </source>
</evidence>
<gene>
    <name evidence="1" type="ORF">HLH27_01685</name>
</gene>
<protein>
    <submittedName>
        <fullName evidence="1">DUF2125 domain-containing protein</fullName>
    </submittedName>
</protein>
<dbReference type="Pfam" id="PF09898">
    <property type="entry name" value="DUF2125"/>
    <property type="match status" value="1"/>
</dbReference>
<name>A0A7W4KB89_9PROT</name>
<sequence length="360" mass="37934">MPPPSPQPARRRPSGRRRWPRRAALALLGLAVVDGLAWQAAQGELDRMLAHWSTQLRHQGWTIRPGQPTRGGSPLTARLTLQDPRLDGPVGNRTIAWGATSLTLSLSLLHPLTVRIGLDGTQAARLTGPYTAQAVRIQSENARLFIPLGLPPGAATGRAAWAARTLALQILQSDGRTTDLTLHDLHGHGLWNDHAGPDASRLALTASATAIDLPPTWPLPPAPTDAHRLSDAGLTLSLPGGADTPVLVQALHARWTHLSLSVTGNAHLSPAGGPEGTFTLSVAGIGHTVRTLDQAGTLSPDLARAVTALDRLAAGYPATAPAQPDTPALTDQPLSLPLHLSAGMFYIGALPLGHPMDWIR</sequence>
<dbReference type="Proteomes" id="UP000540556">
    <property type="component" value="Unassembled WGS sequence"/>
</dbReference>
<reference evidence="1 2" key="1">
    <citation type="submission" date="2020-04" db="EMBL/GenBank/DDBJ databases">
        <title>Description of novel Gluconacetobacter.</title>
        <authorList>
            <person name="Sombolestani A."/>
        </authorList>
    </citation>
    <scope>NUCLEOTIDE SEQUENCE [LARGE SCALE GENOMIC DNA]</scope>
    <source>
        <strain evidence="1 2">LMG 27800</strain>
    </source>
</reference>